<keyword evidence="6" id="KW-1185">Reference proteome</keyword>
<keyword evidence="5" id="KW-0223">Dioxygenase</keyword>
<accession>A0ABW4GY35</accession>
<organism evidence="5 6">
    <name type="scientific">Nonomuraea guangzhouensis</name>
    <dbReference type="NCBI Taxonomy" id="1291555"/>
    <lineage>
        <taxon>Bacteria</taxon>
        <taxon>Bacillati</taxon>
        <taxon>Actinomycetota</taxon>
        <taxon>Actinomycetes</taxon>
        <taxon>Streptosporangiales</taxon>
        <taxon>Streptosporangiaceae</taxon>
        <taxon>Nonomuraea</taxon>
    </lineage>
</organism>
<reference evidence="6" key="1">
    <citation type="journal article" date="2019" name="Int. J. Syst. Evol. Microbiol.">
        <title>The Global Catalogue of Microorganisms (GCM) 10K type strain sequencing project: providing services to taxonomists for standard genome sequencing and annotation.</title>
        <authorList>
            <consortium name="The Broad Institute Genomics Platform"/>
            <consortium name="The Broad Institute Genome Sequencing Center for Infectious Disease"/>
            <person name="Wu L."/>
            <person name="Ma J."/>
        </authorList>
    </citation>
    <scope>NUCLEOTIDE SEQUENCE [LARGE SCALE GENOMIC DNA]</scope>
    <source>
        <strain evidence="6">CGMCC 1.15399</strain>
    </source>
</reference>
<comment type="caution">
    <text evidence="5">The sequence shown here is derived from an EMBL/GenBank/DDBJ whole genome shotgun (WGS) entry which is preliminary data.</text>
</comment>
<evidence type="ECO:0000313" key="5">
    <source>
        <dbReference type="EMBL" id="MFD1547413.1"/>
    </source>
</evidence>
<dbReference type="PANTHER" id="PTHR43046">
    <property type="entry name" value="GDP-MANNOSE MANNOSYL HYDROLASE"/>
    <property type="match status" value="1"/>
</dbReference>
<dbReference type="EMBL" id="JBHUCM010000075">
    <property type="protein sequence ID" value="MFD1547413.1"/>
    <property type="molecule type" value="Genomic_DNA"/>
</dbReference>
<feature type="compositionally biased region" description="Polar residues" evidence="4">
    <location>
        <begin position="159"/>
        <end position="168"/>
    </location>
</feature>
<keyword evidence="3" id="KW-0460">Magnesium</keyword>
<protein>
    <submittedName>
        <fullName evidence="5">2OG-Fe dioxygenase family protein</fullName>
    </submittedName>
</protein>
<comment type="cofactor">
    <cofactor evidence="1">
        <name>Mg(2+)</name>
        <dbReference type="ChEBI" id="CHEBI:18420"/>
    </cofactor>
</comment>
<gene>
    <name evidence="5" type="ORF">ACFSJ0_61025</name>
</gene>
<dbReference type="InterPro" id="IPR018724">
    <property type="entry name" value="2OG-Fe_dioxygenase"/>
</dbReference>
<keyword evidence="2" id="KW-0378">Hydrolase</keyword>
<proteinExistence type="predicted"/>
<evidence type="ECO:0000256" key="4">
    <source>
        <dbReference type="SAM" id="MobiDB-lite"/>
    </source>
</evidence>
<evidence type="ECO:0000256" key="3">
    <source>
        <dbReference type="ARBA" id="ARBA00022842"/>
    </source>
</evidence>
<keyword evidence="5" id="KW-0560">Oxidoreductase</keyword>
<dbReference type="Pfam" id="PF10014">
    <property type="entry name" value="2OG-Fe_Oxy_2"/>
    <property type="match status" value="1"/>
</dbReference>
<dbReference type="RefSeq" id="WP_219528006.1">
    <property type="nucleotide sequence ID" value="NZ_JAHKRM010000003.1"/>
</dbReference>
<feature type="region of interest" description="Disordered" evidence="4">
    <location>
        <begin position="154"/>
        <end position="176"/>
    </location>
</feature>
<dbReference type="PANTHER" id="PTHR43046:SF12">
    <property type="entry name" value="GDP-MANNOSE MANNOSYL HYDROLASE"/>
    <property type="match status" value="1"/>
</dbReference>
<sequence length="425" mass="47152">MIIPRGGEPRHVRVAVLDEQDRVLLVRHARPAEPAFWSLPGRPLRAGESAVDGCLRLLGELGLTASPAGAPLRRTVTFERSGELVRHEQDIVLCRCGAGRRSPGEGGRWWPPAALPSGEGDRWWPLAALPSATEPVYPRDLADLVREWMPGVSGVPRTRTPSAASEESQVYRHGSERRAGEMDALRHAAHELSQDGNHVMGSAGLSELLGARPPDWQRFARHWEELILDTYMRDGGTYRYRRFGQYDLDTGTRTLTRLPHTSYRQELSVNTLNGGIDRKFEPLTDGFATDPLLEPLIWVLGDVVSAVEGIDRWCVQVHPFRIITSAEQVGKPAPQGRHRDGVTFVTSLLVNRINIVGGESSVHTDDGEVLRVVTLEQPGDQLVLDDRRLQHYVTPIEPLDPQRFAARDVLIVDFVPPADATKGQP</sequence>
<evidence type="ECO:0000256" key="1">
    <source>
        <dbReference type="ARBA" id="ARBA00001946"/>
    </source>
</evidence>
<dbReference type="GO" id="GO:0051213">
    <property type="term" value="F:dioxygenase activity"/>
    <property type="evidence" value="ECO:0007669"/>
    <property type="project" value="UniProtKB-KW"/>
</dbReference>
<dbReference type="Proteomes" id="UP001597097">
    <property type="component" value="Unassembled WGS sequence"/>
</dbReference>
<evidence type="ECO:0000313" key="6">
    <source>
        <dbReference type="Proteomes" id="UP001597097"/>
    </source>
</evidence>
<evidence type="ECO:0000256" key="2">
    <source>
        <dbReference type="ARBA" id="ARBA00022801"/>
    </source>
</evidence>
<name>A0ABW4GY35_9ACTN</name>